<evidence type="ECO:0000259" key="6">
    <source>
        <dbReference type="Pfam" id="PF17771"/>
    </source>
</evidence>
<dbReference type="GO" id="GO:0031012">
    <property type="term" value="C:extracellular matrix"/>
    <property type="evidence" value="ECO:0007669"/>
    <property type="project" value="TreeGrafter"/>
</dbReference>
<evidence type="ECO:0000256" key="5">
    <source>
        <dbReference type="ARBA" id="ARBA00023180"/>
    </source>
</evidence>
<dbReference type="PANTHER" id="PTHR13723">
    <property type="entry name" value="ADAMTS A DISINTEGRIN AND METALLOPROTEASE WITH THROMBOSPONDIN MOTIFS PROTEASE"/>
    <property type="match status" value="1"/>
</dbReference>
<accession>A0A3M7PX97</accession>
<dbReference type="GO" id="GO:0030198">
    <property type="term" value="P:extracellular matrix organization"/>
    <property type="evidence" value="ECO:0007669"/>
    <property type="project" value="TreeGrafter"/>
</dbReference>
<evidence type="ECO:0000256" key="2">
    <source>
        <dbReference type="ARBA" id="ARBA00022801"/>
    </source>
</evidence>
<dbReference type="GO" id="GO:0004222">
    <property type="term" value="F:metalloendopeptidase activity"/>
    <property type="evidence" value="ECO:0007669"/>
    <property type="project" value="TreeGrafter"/>
</dbReference>
<keyword evidence="8" id="KW-1185">Reference proteome</keyword>
<evidence type="ECO:0000256" key="1">
    <source>
        <dbReference type="ARBA" id="ARBA00022723"/>
    </source>
</evidence>
<comment type="caution">
    <text evidence="7">The sequence shown here is derived from an EMBL/GenBank/DDBJ whole genome shotgun (WGS) entry which is preliminary data.</text>
</comment>
<dbReference type="Pfam" id="PF17771">
    <property type="entry name" value="ADAMTS_CR_2"/>
    <property type="match status" value="1"/>
</dbReference>
<dbReference type="OrthoDB" id="10035764at2759"/>
<sequence>MNEKIMVKKKRVFRRFCFTGNFFKFSKKNYYFNNEIRKCIWHKIMDLWYDSKTEPVAVKSTLTGISYFGSLCSNYKYLIVEDDGQLSNKFTLARQILHSMGVNYDTDSCGNDHLMNKFLTQNNPILSSCSKQQIKMNFLDNGETLSEMAGCLSYSLETEQNMFGQFWNANEQCKLIFGPSASFCHEYSSQICSALYCRQSVSSKTCMAYSPAANGTVCGFRKERKKFIENITLKF</sequence>
<proteinExistence type="predicted"/>
<dbReference type="GO" id="GO:0006508">
    <property type="term" value="P:proteolysis"/>
    <property type="evidence" value="ECO:0007669"/>
    <property type="project" value="TreeGrafter"/>
</dbReference>
<dbReference type="InterPro" id="IPR041645">
    <property type="entry name" value="ADAMTS_CR_2"/>
</dbReference>
<dbReference type="AlphaFoldDB" id="A0A3M7PX97"/>
<organism evidence="7 8">
    <name type="scientific">Brachionus plicatilis</name>
    <name type="common">Marine rotifer</name>
    <name type="synonym">Brachionus muelleri</name>
    <dbReference type="NCBI Taxonomy" id="10195"/>
    <lineage>
        <taxon>Eukaryota</taxon>
        <taxon>Metazoa</taxon>
        <taxon>Spiralia</taxon>
        <taxon>Gnathifera</taxon>
        <taxon>Rotifera</taxon>
        <taxon>Eurotatoria</taxon>
        <taxon>Monogononta</taxon>
        <taxon>Pseudotrocha</taxon>
        <taxon>Ploima</taxon>
        <taxon>Brachionidae</taxon>
        <taxon>Brachionus</taxon>
    </lineage>
</organism>
<dbReference type="EMBL" id="REGN01008547">
    <property type="protein sequence ID" value="RNA03308.1"/>
    <property type="molecule type" value="Genomic_DNA"/>
</dbReference>
<dbReference type="PANTHER" id="PTHR13723:SF317">
    <property type="entry name" value="ADAMTS_ADAMTS-LIKE SPACER 1 DOMAIN-CONTAINING PROTEIN"/>
    <property type="match status" value="1"/>
</dbReference>
<keyword evidence="4" id="KW-1015">Disulfide bond</keyword>
<evidence type="ECO:0000313" key="8">
    <source>
        <dbReference type="Proteomes" id="UP000276133"/>
    </source>
</evidence>
<reference evidence="7 8" key="1">
    <citation type="journal article" date="2018" name="Sci. Rep.">
        <title>Genomic signatures of local adaptation to the degree of environmental predictability in rotifers.</title>
        <authorList>
            <person name="Franch-Gras L."/>
            <person name="Hahn C."/>
            <person name="Garcia-Roger E.M."/>
            <person name="Carmona M.J."/>
            <person name="Serra M."/>
            <person name="Gomez A."/>
        </authorList>
    </citation>
    <scope>NUCLEOTIDE SEQUENCE [LARGE SCALE GENOMIC DNA]</scope>
    <source>
        <strain evidence="7">HYR1</strain>
    </source>
</reference>
<dbReference type="GO" id="GO:0007229">
    <property type="term" value="P:integrin-mediated signaling pathway"/>
    <property type="evidence" value="ECO:0007669"/>
    <property type="project" value="UniProtKB-KW"/>
</dbReference>
<feature type="domain" description="ADAMTS cysteine-rich" evidence="6">
    <location>
        <begin position="164"/>
        <end position="222"/>
    </location>
</feature>
<dbReference type="Proteomes" id="UP000276133">
    <property type="component" value="Unassembled WGS sequence"/>
</dbReference>
<dbReference type="InterPro" id="IPR024079">
    <property type="entry name" value="MetalloPept_cat_dom_sf"/>
</dbReference>
<dbReference type="SUPFAM" id="SSF55486">
    <property type="entry name" value="Metalloproteases ('zincins'), catalytic domain"/>
    <property type="match status" value="1"/>
</dbReference>
<gene>
    <name evidence="7" type="ORF">BpHYR1_040349</name>
</gene>
<dbReference type="InterPro" id="IPR050439">
    <property type="entry name" value="ADAMTS_ADAMTS-like"/>
</dbReference>
<evidence type="ECO:0000256" key="3">
    <source>
        <dbReference type="ARBA" id="ARBA00022833"/>
    </source>
</evidence>
<keyword evidence="5" id="KW-0325">Glycoprotein</keyword>
<keyword evidence="3" id="KW-0862">Zinc</keyword>
<dbReference type="Gene3D" id="3.40.390.10">
    <property type="entry name" value="Collagenase (Catalytic Domain)"/>
    <property type="match status" value="1"/>
</dbReference>
<name>A0A3M7PX97_BRAPC</name>
<keyword evidence="1" id="KW-0479">Metal-binding</keyword>
<evidence type="ECO:0000256" key="4">
    <source>
        <dbReference type="ARBA" id="ARBA00023157"/>
    </source>
</evidence>
<dbReference type="GO" id="GO:0046872">
    <property type="term" value="F:metal ion binding"/>
    <property type="evidence" value="ECO:0007669"/>
    <property type="project" value="UniProtKB-KW"/>
</dbReference>
<evidence type="ECO:0000313" key="7">
    <source>
        <dbReference type="EMBL" id="RNA03308.1"/>
    </source>
</evidence>
<protein>
    <submittedName>
        <fullName evidence="7">A disintegrin and metallo ase with thrombospondin motifs 17 isoform X1</fullName>
    </submittedName>
</protein>
<keyword evidence="7" id="KW-0401">Integrin</keyword>
<dbReference type="Gene3D" id="3.40.1620.60">
    <property type="match status" value="1"/>
</dbReference>
<keyword evidence="2" id="KW-0378">Hydrolase</keyword>